<dbReference type="OrthoDB" id="9806524at2"/>
<dbReference type="Proteomes" id="UP000297737">
    <property type="component" value="Unassembled WGS sequence"/>
</dbReference>
<evidence type="ECO:0000313" key="1">
    <source>
        <dbReference type="EMBL" id="TFU05562.1"/>
    </source>
</evidence>
<organism evidence="1 2">
    <name type="scientific">Glacieibacterium arshaanense</name>
    <dbReference type="NCBI Taxonomy" id="2511025"/>
    <lineage>
        <taxon>Bacteria</taxon>
        <taxon>Pseudomonadati</taxon>
        <taxon>Pseudomonadota</taxon>
        <taxon>Alphaproteobacteria</taxon>
        <taxon>Sphingomonadales</taxon>
        <taxon>Sphingosinicellaceae</taxon>
        <taxon>Glacieibacterium</taxon>
    </lineage>
</organism>
<dbReference type="EMBL" id="SIHO01000001">
    <property type="protein sequence ID" value="TFU05562.1"/>
    <property type="molecule type" value="Genomic_DNA"/>
</dbReference>
<dbReference type="Pfam" id="PF07277">
    <property type="entry name" value="SapC"/>
    <property type="match status" value="1"/>
</dbReference>
<gene>
    <name evidence="1" type="ORF">EUV02_00510</name>
</gene>
<dbReference type="AlphaFoldDB" id="A0A4Y9EQ36"/>
<keyword evidence="2" id="KW-1185">Reference proteome</keyword>
<protein>
    <submittedName>
        <fullName evidence="1">Multidrug transporter</fullName>
    </submittedName>
</protein>
<dbReference type="InterPro" id="IPR010836">
    <property type="entry name" value="SapC"/>
</dbReference>
<evidence type="ECO:0000313" key="2">
    <source>
        <dbReference type="Proteomes" id="UP000297737"/>
    </source>
</evidence>
<reference evidence="1 2" key="1">
    <citation type="submission" date="2019-02" db="EMBL/GenBank/DDBJ databases">
        <title>Polymorphobacter sp. isolated from the lake at the Tibet of China.</title>
        <authorList>
            <person name="Li A."/>
        </authorList>
    </citation>
    <scope>NUCLEOTIDE SEQUENCE [LARGE SCALE GENOMIC DNA]</scope>
    <source>
        <strain evidence="1 2">DJ1R-1</strain>
    </source>
</reference>
<name>A0A4Y9EQ36_9SPHN</name>
<dbReference type="RefSeq" id="WP_135244286.1">
    <property type="nucleotide sequence ID" value="NZ_SIHO01000001.1"/>
</dbReference>
<proteinExistence type="predicted"/>
<accession>A0A4Y9EQ36</accession>
<comment type="caution">
    <text evidence="1">The sequence shown here is derived from an EMBL/GenBank/DDBJ whole genome shotgun (WGS) entry which is preliminary data.</text>
</comment>
<sequence length="248" mass="27130">MASTPTTPQLPLFYGALAPLQSTEHGSFGLVEGGTLGFAQGTHAIPVTVDEFALVQRHYPIVFGLGDNSAPLALVGLSEGSNLYVDKDGKWQSDTYIPAYVRRYPFFLAKLTEEATELTLCFDNASGFVSADGANKLFDGGEATDTTKGILAFCEQFEQAIARTRQFMEELNKLDLLMDGEVTINQPGMAEPAVYRGFRMVDENKFMNIRGDKAREMVKSGMMGLIYAHLFSLSQIGGLFEKQRNLAG</sequence>